<proteinExistence type="predicted"/>
<dbReference type="OrthoDB" id="3216045at2759"/>
<feature type="compositionally biased region" description="Low complexity" evidence="2">
    <location>
        <begin position="463"/>
        <end position="479"/>
    </location>
</feature>
<sequence length="966" mass="103632">MDSSSPRTSQSYIPVLTPRGSLSSPYLGFAPPPSRHLSVSGSPHPSPTNSSGSSSSASSGLASFRSFRSLLSFGPTKSANHPTHHANPSGIPKGPFAGFGSIRRSLTSERSVSAPQLTREGIRHSPPIIAIELPRPNAEPFMDPYEFSAGISSDSKSPKLELPPPDMGLSPHVSDDECAPSFAKGPSDLSTILEAETSGISKHIPSTDVSQEYSGTGAFGVTPDTPSTPALSFHDVENDHGHHSDDGPSHDSSALDLSTSELTHEVYQAISESKDRAGWLAGVVMDSMTDDVPMEEGDSSQSQQIADHDVSLDSETFDEDFASMLRSSQDHTVPHTLLASPFLRSPARKQKTGMHTSVPPSPSRPRVSPIVSPASSSTSHTPSLPPPPPAPKKSSLPRLGHSRLPSSAVPRLTRSASDRPTPQRSHDGAPEPERVARAASHSPERPSPAEASYDRPPLSTPFSRDSWTSSRRSESSTGTDTRRPAPRLFNPTHVSPHLSAARPALRHLATPPYLTREPDLPSPISRPPSSVGTAPSRLQHYRTSLEAGSDRARPASTRHRERSASVTEFRASPDPSFLDRTAAARLTADRVGPRTARALAAAGLLQQDLSGDAAPSRYTPSRLSADRSFRSRHSPSRMAFSEAGSSSSWSRRHGGGSHAMSDAGGPASPHTAFSSTAASVSSAFAAQQRLRAELAQAQERHALETGALLHALADSQRTARVLRDENALLRDRLQELEERLAEAQERLHRMQFAPPAHSTLMNARAAGGRSDRYHSPESSTRLAYTQPRSYLSHLEDAGRPLWQSPGELEIPRADSVLQRSPTIDEHPVLVEEETVRRPAQQSPHRRMSNTSSVFNCPPSTMSMIMHEDDAPIDTSSARSASPSSPTMVYRKIDPDAGFGSPHGYGHSRNTSIGNISPTTANFSMVPGSPGSLNLRPEDEKHLGDIPSFNLGAGFSGYDQYDEHGLS</sequence>
<feature type="region of interest" description="Disordered" evidence="2">
    <location>
        <begin position="611"/>
        <end position="674"/>
    </location>
</feature>
<accession>A0A8E2DGS8</accession>
<feature type="compositionally biased region" description="Polar residues" evidence="2">
    <location>
        <begin position="37"/>
        <end position="49"/>
    </location>
</feature>
<feature type="compositionally biased region" description="Low complexity" evidence="2">
    <location>
        <begin position="364"/>
        <end position="382"/>
    </location>
</feature>
<feature type="region of interest" description="Disordered" evidence="2">
    <location>
        <begin position="288"/>
        <end position="573"/>
    </location>
</feature>
<feature type="compositionally biased region" description="Low complexity" evidence="2">
    <location>
        <begin position="50"/>
        <end position="60"/>
    </location>
</feature>
<organism evidence="3 4">
    <name type="scientific">Obba rivulosa</name>
    <dbReference type="NCBI Taxonomy" id="1052685"/>
    <lineage>
        <taxon>Eukaryota</taxon>
        <taxon>Fungi</taxon>
        <taxon>Dikarya</taxon>
        <taxon>Basidiomycota</taxon>
        <taxon>Agaricomycotina</taxon>
        <taxon>Agaricomycetes</taxon>
        <taxon>Polyporales</taxon>
        <taxon>Gelatoporiaceae</taxon>
        <taxon>Obba</taxon>
    </lineage>
</organism>
<evidence type="ECO:0000313" key="3">
    <source>
        <dbReference type="EMBL" id="OCH86246.1"/>
    </source>
</evidence>
<evidence type="ECO:0000313" key="4">
    <source>
        <dbReference type="Proteomes" id="UP000250043"/>
    </source>
</evidence>
<feature type="region of interest" description="Disordered" evidence="2">
    <location>
        <begin position="1"/>
        <end position="60"/>
    </location>
</feature>
<gene>
    <name evidence="3" type="ORF">OBBRIDRAFT_838312</name>
</gene>
<feature type="compositionally biased region" description="Basic and acidic residues" evidence="2">
    <location>
        <begin position="234"/>
        <end position="249"/>
    </location>
</feature>
<dbReference type="AlphaFoldDB" id="A0A8E2DGS8"/>
<feature type="compositionally biased region" description="Acidic residues" evidence="2">
    <location>
        <begin position="288"/>
        <end position="298"/>
    </location>
</feature>
<feature type="compositionally biased region" description="Basic and acidic residues" evidence="2">
    <location>
        <begin position="424"/>
        <end position="436"/>
    </location>
</feature>
<feature type="compositionally biased region" description="Polar residues" evidence="2">
    <location>
        <begin position="414"/>
        <end position="423"/>
    </location>
</feature>
<feature type="compositionally biased region" description="Polar residues" evidence="2">
    <location>
        <begin position="1"/>
        <end position="12"/>
    </location>
</feature>
<feature type="coiled-coil region" evidence="1">
    <location>
        <begin position="680"/>
        <end position="753"/>
    </location>
</feature>
<keyword evidence="1" id="KW-0175">Coiled coil</keyword>
<feature type="compositionally biased region" description="Polar residues" evidence="2">
    <location>
        <begin position="910"/>
        <end position="922"/>
    </location>
</feature>
<name>A0A8E2DGS8_9APHY</name>
<dbReference type="Proteomes" id="UP000250043">
    <property type="component" value="Unassembled WGS sequence"/>
</dbReference>
<feature type="region of interest" description="Disordered" evidence="2">
    <location>
        <begin position="141"/>
        <end position="256"/>
    </location>
</feature>
<feature type="region of interest" description="Disordered" evidence="2">
    <location>
        <begin position="73"/>
        <end position="100"/>
    </location>
</feature>
<evidence type="ECO:0000256" key="1">
    <source>
        <dbReference type="SAM" id="Coils"/>
    </source>
</evidence>
<feature type="region of interest" description="Disordered" evidence="2">
    <location>
        <begin position="812"/>
        <end position="853"/>
    </location>
</feature>
<dbReference type="EMBL" id="KV722537">
    <property type="protein sequence ID" value="OCH86246.1"/>
    <property type="molecule type" value="Genomic_DNA"/>
</dbReference>
<feature type="region of interest" description="Disordered" evidence="2">
    <location>
        <begin position="910"/>
        <end position="944"/>
    </location>
</feature>
<evidence type="ECO:0000256" key="2">
    <source>
        <dbReference type="SAM" id="MobiDB-lite"/>
    </source>
</evidence>
<keyword evidence="4" id="KW-1185">Reference proteome</keyword>
<feature type="compositionally biased region" description="Basic and acidic residues" evidence="2">
    <location>
        <begin position="822"/>
        <end position="836"/>
    </location>
</feature>
<protein>
    <submittedName>
        <fullName evidence="3">Uncharacterized protein</fullName>
    </submittedName>
</protein>
<reference evidence="3 4" key="1">
    <citation type="submission" date="2016-07" db="EMBL/GenBank/DDBJ databases">
        <title>Draft genome of the white-rot fungus Obba rivulosa 3A-2.</title>
        <authorList>
            <consortium name="DOE Joint Genome Institute"/>
            <person name="Miettinen O."/>
            <person name="Riley R."/>
            <person name="Acob R."/>
            <person name="Barry K."/>
            <person name="Cullen D."/>
            <person name="De Vries R."/>
            <person name="Hainaut M."/>
            <person name="Hatakka A."/>
            <person name="Henrissat B."/>
            <person name="Hilden K."/>
            <person name="Kuo R."/>
            <person name="Labutti K."/>
            <person name="Lipzen A."/>
            <person name="Makela M.R."/>
            <person name="Sandor L."/>
            <person name="Spatafora J.W."/>
            <person name="Grigoriev I.V."/>
            <person name="Hibbett D.S."/>
        </authorList>
    </citation>
    <scope>NUCLEOTIDE SEQUENCE [LARGE SCALE GENOMIC DNA]</scope>
    <source>
        <strain evidence="3 4">3A-2</strain>
    </source>
</reference>